<dbReference type="EMBL" id="JOKG01000002">
    <property type="protein sequence ID" value="KEQ14385.1"/>
    <property type="molecule type" value="Genomic_DNA"/>
</dbReference>
<protein>
    <submittedName>
        <fullName evidence="2">Uncharacterized protein</fullName>
    </submittedName>
</protein>
<dbReference type="AlphaFoldDB" id="A0A081N7G2"/>
<proteinExistence type="predicted"/>
<comment type="caution">
    <text evidence="2">The sequence shown here is derived from an EMBL/GenBank/DDBJ whole genome shotgun (WGS) entry which is preliminary data.</text>
</comment>
<evidence type="ECO:0000256" key="1">
    <source>
        <dbReference type="SAM" id="Phobius"/>
    </source>
</evidence>
<reference evidence="2 3" key="1">
    <citation type="submission" date="2014-06" db="EMBL/GenBank/DDBJ databases">
        <title>Whole Genome Sequences of Three Symbiotic Endozoicomonas Bacteria.</title>
        <authorList>
            <person name="Neave M.J."/>
            <person name="Apprill A."/>
            <person name="Voolstra C.R."/>
        </authorList>
    </citation>
    <scope>NUCLEOTIDE SEQUENCE [LARGE SCALE GENOMIC DNA]</scope>
    <source>
        <strain evidence="2 3">LMG 24815</strain>
    </source>
</reference>
<keyword evidence="1" id="KW-0812">Transmembrane</keyword>
<accession>A0A081N7G2</accession>
<keyword evidence="3" id="KW-1185">Reference proteome</keyword>
<evidence type="ECO:0000313" key="2">
    <source>
        <dbReference type="EMBL" id="KEQ14385.1"/>
    </source>
</evidence>
<name>A0A081N7G2_9GAMM</name>
<gene>
    <name evidence="2" type="ORF">GZ77_08365</name>
</gene>
<feature type="transmembrane region" description="Helical" evidence="1">
    <location>
        <begin position="12"/>
        <end position="34"/>
    </location>
</feature>
<feature type="transmembrane region" description="Helical" evidence="1">
    <location>
        <begin position="46"/>
        <end position="65"/>
    </location>
</feature>
<evidence type="ECO:0000313" key="3">
    <source>
        <dbReference type="Proteomes" id="UP000028006"/>
    </source>
</evidence>
<keyword evidence="1" id="KW-1133">Transmembrane helix</keyword>
<dbReference type="RefSeq" id="WP_034874230.1">
    <property type="nucleotide sequence ID" value="NZ_JOKG01000002.1"/>
</dbReference>
<sequence length="66" mass="7624">MFNLHQMLENMTLTGWIIVLICLGIWTFATYMVGEFSERKWGDRESGALIGFFAPGLIFMLCLYLL</sequence>
<keyword evidence="1" id="KW-0472">Membrane</keyword>
<organism evidence="2 3">
    <name type="scientific">Endozoicomonas montiporae</name>
    <dbReference type="NCBI Taxonomy" id="1027273"/>
    <lineage>
        <taxon>Bacteria</taxon>
        <taxon>Pseudomonadati</taxon>
        <taxon>Pseudomonadota</taxon>
        <taxon>Gammaproteobacteria</taxon>
        <taxon>Oceanospirillales</taxon>
        <taxon>Endozoicomonadaceae</taxon>
        <taxon>Endozoicomonas</taxon>
    </lineage>
</organism>
<dbReference type="Proteomes" id="UP000028006">
    <property type="component" value="Unassembled WGS sequence"/>
</dbReference>